<dbReference type="EMBL" id="SNRW01026441">
    <property type="protein sequence ID" value="KAA6360792.1"/>
    <property type="molecule type" value="Genomic_DNA"/>
</dbReference>
<gene>
    <name evidence="1" type="ORF">EZS28_043681</name>
</gene>
<dbReference type="OrthoDB" id="10524412at2759"/>
<accession>A0A5J4TSD1</accession>
<evidence type="ECO:0000313" key="1">
    <source>
        <dbReference type="EMBL" id="KAA6360792.1"/>
    </source>
</evidence>
<reference evidence="1 2" key="1">
    <citation type="submission" date="2019-03" db="EMBL/GenBank/DDBJ databases">
        <title>Single cell metagenomics reveals metabolic interactions within the superorganism composed of flagellate Streblomastix strix and complex community of Bacteroidetes bacteria on its surface.</title>
        <authorList>
            <person name="Treitli S.C."/>
            <person name="Kolisko M."/>
            <person name="Husnik F."/>
            <person name="Keeling P."/>
            <person name="Hampl V."/>
        </authorList>
    </citation>
    <scope>NUCLEOTIDE SEQUENCE [LARGE SCALE GENOMIC DNA]</scope>
    <source>
        <strain evidence="1">ST1C</strain>
    </source>
</reference>
<organism evidence="1 2">
    <name type="scientific">Streblomastix strix</name>
    <dbReference type="NCBI Taxonomy" id="222440"/>
    <lineage>
        <taxon>Eukaryota</taxon>
        <taxon>Metamonada</taxon>
        <taxon>Preaxostyla</taxon>
        <taxon>Oxymonadida</taxon>
        <taxon>Streblomastigidae</taxon>
        <taxon>Streblomastix</taxon>
    </lineage>
</organism>
<evidence type="ECO:0000313" key="2">
    <source>
        <dbReference type="Proteomes" id="UP000324800"/>
    </source>
</evidence>
<sequence length="86" mass="9850">MHRYNAAGETKINQVKFVDGKVISKDTDYIITHLLTPDFNCQYPSGMPLFIAVVKGHIDEQHVNDFINFLPILRNIDMMIDEKTLG</sequence>
<dbReference type="Proteomes" id="UP000324800">
    <property type="component" value="Unassembled WGS sequence"/>
</dbReference>
<protein>
    <submittedName>
        <fullName evidence="1">Uncharacterized protein</fullName>
    </submittedName>
</protein>
<name>A0A5J4TSD1_9EUKA</name>
<comment type="caution">
    <text evidence="1">The sequence shown here is derived from an EMBL/GenBank/DDBJ whole genome shotgun (WGS) entry which is preliminary data.</text>
</comment>
<dbReference type="AlphaFoldDB" id="A0A5J4TSD1"/>
<proteinExistence type="predicted"/>